<dbReference type="PANTHER" id="PTHR45694:SF5">
    <property type="entry name" value="GLUTAREDOXIN 2"/>
    <property type="match status" value="1"/>
</dbReference>
<sequence>KINRQKVTGAKSNLSFIFVTNLKWAFHLISQIPGHSFLTTGVEELYRDHCSSSVSSPSMATTTRLSAMLMIMVAVFLCWAKAAFVKNTISSHKIVIFSKSYCPYCRRAKAVFKELNQVPHIVEIDERDDGWKIPDTSSELVGRRTVPQVFVNGKHINY</sequence>
<dbReference type="InterPro" id="IPR036249">
    <property type="entry name" value="Thioredoxin-like_sf"/>
</dbReference>
<dbReference type="SUPFAM" id="SSF52833">
    <property type="entry name" value="Thioredoxin-like"/>
    <property type="match status" value="1"/>
</dbReference>
<gene>
    <name evidence="5" type="ORF">O6P43_022394</name>
</gene>
<dbReference type="AlphaFoldDB" id="A0AAD7LD05"/>
<dbReference type="PANTHER" id="PTHR45694">
    <property type="entry name" value="GLUTAREDOXIN 2"/>
    <property type="match status" value="1"/>
</dbReference>
<dbReference type="Pfam" id="PF00462">
    <property type="entry name" value="Glutaredoxin"/>
    <property type="match status" value="1"/>
</dbReference>
<keyword evidence="6" id="KW-1185">Reference proteome</keyword>
<organism evidence="5 6">
    <name type="scientific">Quillaja saponaria</name>
    <name type="common">Soap bark tree</name>
    <dbReference type="NCBI Taxonomy" id="32244"/>
    <lineage>
        <taxon>Eukaryota</taxon>
        <taxon>Viridiplantae</taxon>
        <taxon>Streptophyta</taxon>
        <taxon>Embryophyta</taxon>
        <taxon>Tracheophyta</taxon>
        <taxon>Spermatophyta</taxon>
        <taxon>Magnoliopsida</taxon>
        <taxon>eudicotyledons</taxon>
        <taxon>Gunneridae</taxon>
        <taxon>Pentapetalae</taxon>
        <taxon>rosids</taxon>
        <taxon>fabids</taxon>
        <taxon>Fabales</taxon>
        <taxon>Quillajaceae</taxon>
        <taxon>Quillaja</taxon>
    </lineage>
</organism>
<feature type="domain" description="Glutaredoxin" evidence="4">
    <location>
        <begin position="94"/>
        <end position="156"/>
    </location>
</feature>
<dbReference type="InterPro" id="IPR002109">
    <property type="entry name" value="Glutaredoxin"/>
</dbReference>
<feature type="transmembrane region" description="Helical" evidence="3">
    <location>
        <begin position="65"/>
        <end position="84"/>
    </location>
</feature>
<dbReference type="KEGG" id="qsa:O6P43_022394"/>
<dbReference type="PROSITE" id="PS00195">
    <property type="entry name" value="GLUTAREDOXIN_1"/>
    <property type="match status" value="1"/>
</dbReference>
<dbReference type="GO" id="GO:0015038">
    <property type="term" value="F:glutathione disulfide oxidoreductase activity"/>
    <property type="evidence" value="ECO:0007669"/>
    <property type="project" value="TreeGrafter"/>
</dbReference>
<comment type="caution">
    <text evidence="5">The sequence shown here is derived from an EMBL/GenBank/DDBJ whole genome shotgun (WGS) entry which is preliminary data.</text>
</comment>
<dbReference type="EMBL" id="JARAOO010000009">
    <property type="protein sequence ID" value="KAJ7955869.1"/>
    <property type="molecule type" value="Genomic_DNA"/>
</dbReference>
<dbReference type="GO" id="GO:0034599">
    <property type="term" value="P:cellular response to oxidative stress"/>
    <property type="evidence" value="ECO:0007669"/>
    <property type="project" value="TreeGrafter"/>
</dbReference>
<dbReference type="Gene3D" id="3.40.30.10">
    <property type="entry name" value="Glutaredoxin"/>
    <property type="match status" value="1"/>
</dbReference>
<evidence type="ECO:0000313" key="6">
    <source>
        <dbReference type="Proteomes" id="UP001163823"/>
    </source>
</evidence>
<evidence type="ECO:0000256" key="3">
    <source>
        <dbReference type="SAM" id="Phobius"/>
    </source>
</evidence>
<dbReference type="PRINTS" id="PR00160">
    <property type="entry name" value="GLUTAREDOXIN"/>
</dbReference>
<proteinExistence type="predicted"/>
<protein>
    <submittedName>
        <fullName evidence="5">Glutaredoxin family protein</fullName>
    </submittedName>
</protein>
<keyword evidence="3" id="KW-0812">Transmembrane</keyword>
<evidence type="ECO:0000256" key="2">
    <source>
        <dbReference type="ARBA" id="ARBA00023284"/>
    </source>
</evidence>
<feature type="non-terminal residue" evidence="5">
    <location>
        <position position="1"/>
    </location>
</feature>
<dbReference type="CDD" id="cd03419">
    <property type="entry name" value="GRX_GRXh_1_2_like"/>
    <property type="match status" value="1"/>
</dbReference>
<evidence type="ECO:0000256" key="1">
    <source>
        <dbReference type="ARBA" id="ARBA00023157"/>
    </source>
</evidence>
<name>A0AAD7LD05_QUISA</name>
<evidence type="ECO:0000313" key="5">
    <source>
        <dbReference type="EMBL" id="KAJ7955869.1"/>
    </source>
</evidence>
<keyword evidence="1" id="KW-1015">Disulfide bond</keyword>
<keyword evidence="3" id="KW-1133">Transmembrane helix</keyword>
<dbReference type="GO" id="GO:0005737">
    <property type="term" value="C:cytoplasm"/>
    <property type="evidence" value="ECO:0007669"/>
    <property type="project" value="TreeGrafter"/>
</dbReference>
<dbReference type="Proteomes" id="UP001163823">
    <property type="component" value="Chromosome 9"/>
</dbReference>
<dbReference type="InterPro" id="IPR011767">
    <property type="entry name" value="GLR_AS"/>
</dbReference>
<keyword evidence="2" id="KW-0676">Redox-active center</keyword>
<dbReference type="PROSITE" id="PS51354">
    <property type="entry name" value="GLUTAREDOXIN_2"/>
    <property type="match status" value="1"/>
</dbReference>
<reference evidence="5" key="1">
    <citation type="journal article" date="2023" name="Science">
        <title>Elucidation of the pathway for biosynthesis of saponin adjuvants from the soapbark tree.</title>
        <authorList>
            <person name="Reed J."/>
            <person name="Orme A."/>
            <person name="El-Demerdash A."/>
            <person name="Owen C."/>
            <person name="Martin L.B.B."/>
            <person name="Misra R.C."/>
            <person name="Kikuchi S."/>
            <person name="Rejzek M."/>
            <person name="Martin A.C."/>
            <person name="Harkess A."/>
            <person name="Leebens-Mack J."/>
            <person name="Louveau T."/>
            <person name="Stephenson M.J."/>
            <person name="Osbourn A."/>
        </authorList>
    </citation>
    <scope>NUCLEOTIDE SEQUENCE</scope>
    <source>
        <strain evidence="5">S10</strain>
    </source>
</reference>
<dbReference type="InterPro" id="IPR014025">
    <property type="entry name" value="Glutaredoxin_subgr"/>
</dbReference>
<evidence type="ECO:0000259" key="4">
    <source>
        <dbReference type="Pfam" id="PF00462"/>
    </source>
</evidence>
<keyword evidence="3" id="KW-0472">Membrane</keyword>
<accession>A0AAD7LD05</accession>